<reference evidence="1" key="1">
    <citation type="submission" date="2020-03" db="EMBL/GenBank/DDBJ databases">
        <title>The deep terrestrial virosphere.</title>
        <authorList>
            <person name="Holmfeldt K."/>
            <person name="Nilsson E."/>
            <person name="Simone D."/>
            <person name="Lopez-Fernandez M."/>
            <person name="Wu X."/>
            <person name="de Brujin I."/>
            <person name="Lundin D."/>
            <person name="Andersson A."/>
            <person name="Bertilsson S."/>
            <person name="Dopson M."/>
        </authorList>
    </citation>
    <scope>NUCLEOTIDE SEQUENCE</scope>
    <source>
        <strain evidence="1">MM415A00270</strain>
    </source>
</reference>
<accession>A0A6M3KPQ5</accession>
<protein>
    <submittedName>
        <fullName evidence="1">Uncharacterized protein</fullName>
    </submittedName>
</protein>
<name>A0A6M3KPQ5_9ZZZZ</name>
<gene>
    <name evidence="1" type="ORF">MM415A00270_0009</name>
</gene>
<dbReference type="AlphaFoldDB" id="A0A6M3KPQ5"/>
<organism evidence="1">
    <name type="scientific">viral metagenome</name>
    <dbReference type="NCBI Taxonomy" id="1070528"/>
    <lineage>
        <taxon>unclassified sequences</taxon>
        <taxon>metagenomes</taxon>
        <taxon>organismal metagenomes</taxon>
    </lineage>
</organism>
<proteinExistence type="predicted"/>
<sequence>MEQAKDIPMEESNNKDLAGLNVKCPVCTRVYLQTTDQYDPDIKAHGAMVTLKDPWKKWKWSPFGDGLNEKQACKESRSHFSMFCTGCGAGLCRSGKLRVMERPIEPSHITVTYTDEELEREWNERIVNAKNRAIPHEKKVYSIMVDDEEQTESRDDKIFRLKKRGLTNTAIGKKIGLSGARVGVILKKRKKHEYRPNRE</sequence>
<evidence type="ECO:0000313" key="1">
    <source>
        <dbReference type="EMBL" id="QJA83601.1"/>
    </source>
</evidence>
<dbReference type="EMBL" id="MT142514">
    <property type="protein sequence ID" value="QJA83601.1"/>
    <property type="molecule type" value="Genomic_DNA"/>
</dbReference>